<dbReference type="Proteomes" id="UP000759537">
    <property type="component" value="Unassembled WGS sequence"/>
</dbReference>
<feature type="repeat" description="WD" evidence="7">
    <location>
        <begin position="284"/>
        <end position="319"/>
    </location>
</feature>
<dbReference type="InterPro" id="IPR036322">
    <property type="entry name" value="WD40_repeat_dom_sf"/>
</dbReference>
<dbReference type="AlphaFoldDB" id="A0A9P5N5D8"/>
<dbReference type="GO" id="GO:0031145">
    <property type="term" value="P:anaphase-promoting complex-dependent catabolic process"/>
    <property type="evidence" value="ECO:0007669"/>
    <property type="project" value="TreeGrafter"/>
</dbReference>
<protein>
    <submittedName>
        <fullName evidence="9">WD40 repeat-like protein</fullName>
    </submittedName>
</protein>
<dbReference type="GO" id="GO:0051301">
    <property type="term" value="P:cell division"/>
    <property type="evidence" value="ECO:0007669"/>
    <property type="project" value="UniProtKB-KW"/>
</dbReference>
<evidence type="ECO:0000256" key="5">
    <source>
        <dbReference type="ARBA" id="ARBA00022776"/>
    </source>
</evidence>
<dbReference type="InterPro" id="IPR015943">
    <property type="entry name" value="WD40/YVTN_repeat-like_dom_sf"/>
</dbReference>
<evidence type="ECO:0000256" key="7">
    <source>
        <dbReference type="PROSITE-ProRule" id="PRU00221"/>
    </source>
</evidence>
<reference evidence="9" key="2">
    <citation type="journal article" date="2020" name="Nat. Commun.">
        <title>Large-scale genome sequencing of mycorrhizal fungi provides insights into the early evolution of symbiotic traits.</title>
        <authorList>
            <person name="Miyauchi S."/>
            <person name="Kiss E."/>
            <person name="Kuo A."/>
            <person name="Drula E."/>
            <person name="Kohler A."/>
            <person name="Sanchez-Garcia M."/>
            <person name="Morin E."/>
            <person name="Andreopoulos B."/>
            <person name="Barry K.W."/>
            <person name="Bonito G."/>
            <person name="Buee M."/>
            <person name="Carver A."/>
            <person name="Chen C."/>
            <person name="Cichocki N."/>
            <person name="Clum A."/>
            <person name="Culley D."/>
            <person name="Crous P.W."/>
            <person name="Fauchery L."/>
            <person name="Girlanda M."/>
            <person name="Hayes R.D."/>
            <person name="Keri Z."/>
            <person name="LaButti K."/>
            <person name="Lipzen A."/>
            <person name="Lombard V."/>
            <person name="Magnuson J."/>
            <person name="Maillard F."/>
            <person name="Murat C."/>
            <person name="Nolan M."/>
            <person name="Ohm R.A."/>
            <person name="Pangilinan J."/>
            <person name="Pereira M.F."/>
            <person name="Perotto S."/>
            <person name="Peter M."/>
            <person name="Pfister S."/>
            <person name="Riley R."/>
            <person name="Sitrit Y."/>
            <person name="Stielow J.B."/>
            <person name="Szollosi G."/>
            <person name="Zifcakova L."/>
            <person name="Stursova M."/>
            <person name="Spatafora J.W."/>
            <person name="Tedersoo L."/>
            <person name="Vaario L.M."/>
            <person name="Yamada A."/>
            <person name="Yan M."/>
            <person name="Wang P."/>
            <person name="Xu J."/>
            <person name="Bruns T."/>
            <person name="Baldrian P."/>
            <person name="Vilgalys R."/>
            <person name="Dunand C."/>
            <person name="Henrissat B."/>
            <person name="Grigoriev I.V."/>
            <person name="Hibbett D."/>
            <person name="Nagy L.G."/>
            <person name="Martin F.M."/>
        </authorList>
    </citation>
    <scope>NUCLEOTIDE SEQUENCE</scope>
    <source>
        <strain evidence="9">Prilba</strain>
    </source>
</reference>
<dbReference type="Gene3D" id="2.130.10.10">
    <property type="entry name" value="YVTN repeat-like/Quinoprotein amine dehydrogenase"/>
    <property type="match status" value="1"/>
</dbReference>
<accession>A0A9P5N5D8</accession>
<dbReference type="Pfam" id="PF24807">
    <property type="entry name" value="WD40_CDC20-Fz"/>
    <property type="match status" value="1"/>
</dbReference>
<evidence type="ECO:0000256" key="2">
    <source>
        <dbReference type="ARBA" id="ARBA00022574"/>
    </source>
</evidence>
<gene>
    <name evidence="9" type="ORF">DFH94DRAFT_700524</name>
</gene>
<name>A0A9P5N5D8_9AGAM</name>
<dbReference type="OrthoDB" id="10263272at2759"/>
<proteinExistence type="inferred from homology"/>
<keyword evidence="5" id="KW-0498">Mitosis</keyword>
<dbReference type="GO" id="GO:0010997">
    <property type="term" value="F:anaphase-promoting complex binding"/>
    <property type="evidence" value="ECO:0007669"/>
    <property type="project" value="InterPro"/>
</dbReference>
<evidence type="ECO:0000313" key="9">
    <source>
        <dbReference type="EMBL" id="KAF8486776.1"/>
    </source>
</evidence>
<feature type="domain" description="CDC20/Fizzy WD40" evidence="8">
    <location>
        <begin position="152"/>
        <end position="470"/>
    </location>
</feature>
<dbReference type="EMBL" id="WHVB01000001">
    <property type="protein sequence ID" value="KAF8486776.1"/>
    <property type="molecule type" value="Genomic_DNA"/>
</dbReference>
<evidence type="ECO:0000256" key="1">
    <source>
        <dbReference type="ARBA" id="ARBA00006445"/>
    </source>
</evidence>
<keyword evidence="3" id="KW-0132">Cell division</keyword>
<dbReference type="InterPro" id="IPR056150">
    <property type="entry name" value="WD40_CDC20-Fz"/>
</dbReference>
<feature type="repeat" description="WD" evidence="7">
    <location>
        <begin position="206"/>
        <end position="240"/>
    </location>
</feature>
<dbReference type="PANTHER" id="PTHR19918">
    <property type="entry name" value="CELL DIVISION CYCLE 20 CDC20 FIZZY -RELATED"/>
    <property type="match status" value="1"/>
</dbReference>
<keyword evidence="10" id="KW-1185">Reference proteome</keyword>
<evidence type="ECO:0000313" key="10">
    <source>
        <dbReference type="Proteomes" id="UP000759537"/>
    </source>
</evidence>
<comment type="caution">
    <text evidence="9">The sequence shown here is derived from an EMBL/GenBank/DDBJ whole genome shotgun (WGS) entry which is preliminary data.</text>
</comment>
<dbReference type="GO" id="GO:1905786">
    <property type="term" value="P:positive regulation of anaphase-promoting complex-dependent catabolic process"/>
    <property type="evidence" value="ECO:0007669"/>
    <property type="project" value="TreeGrafter"/>
</dbReference>
<dbReference type="GO" id="GO:0005680">
    <property type="term" value="C:anaphase-promoting complex"/>
    <property type="evidence" value="ECO:0007669"/>
    <property type="project" value="TreeGrafter"/>
</dbReference>
<evidence type="ECO:0000256" key="3">
    <source>
        <dbReference type="ARBA" id="ARBA00022618"/>
    </source>
</evidence>
<evidence type="ECO:0000259" key="8">
    <source>
        <dbReference type="Pfam" id="PF24807"/>
    </source>
</evidence>
<keyword evidence="4" id="KW-0677">Repeat</keyword>
<keyword evidence="2 7" id="KW-0853">WD repeat</keyword>
<dbReference type="InterPro" id="IPR001680">
    <property type="entry name" value="WD40_rpt"/>
</dbReference>
<dbReference type="PROSITE" id="PS50294">
    <property type="entry name" value="WD_REPEATS_REGION"/>
    <property type="match status" value="1"/>
</dbReference>
<organism evidence="9 10">
    <name type="scientific">Russula ochroleuca</name>
    <dbReference type="NCBI Taxonomy" id="152965"/>
    <lineage>
        <taxon>Eukaryota</taxon>
        <taxon>Fungi</taxon>
        <taxon>Dikarya</taxon>
        <taxon>Basidiomycota</taxon>
        <taxon>Agaricomycotina</taxon>
        <taxon>Agaricomycetes</taxon>
        <taxon>Russulales</taxon>
        <taxon>Russulaceae</taxon>
        <taxon>Russula</taxon>
    </lineage>
</organism>
<dbReference type="SMART" id="SM00320">
    <property type="entry name" value="WD40"/>
    <property type="match status" value="6"/>
</dbReference>
<sequence length="492" mass="55348">MADRILGSFRDCKLETPLRKRRSRVSITNDFSAKRQRVSEAIGSIDVSTDVEQRQEYADINAEPRADRFIATRPETLFPMNTTPRTNRMAKVFGLTDDRLLQFTDTTNTTPDNKMLTSLRRSASQLFYSPPAVHQTSAVAHLGKRRQFILALDGPGIPQDPWAYPLSWSSTNVIAVACRHDVYYQDLDTRQIAHLCNLPRPSLGRIRVLAFTPRGLYAALGTTTGSVQVWDAASRRRVRSWPNTDWMSVSALAWRSCSRLFAIGRADGRLALLDVRAPNETHKYRGHKGEVYGMQWSHDERFVASADAHGTVHLWDARNMSARVGKMKHDSPVKAIAWCPWKPDLLATGGTYPDGRIHIWSTSLLADTSSPAPVETIHTHSSVYSLQWSPHSRELLSTHGFAWHPRERLPDIPEPAASPYTNSISVHAFPGGRRLVSVAAHTGTVSQSCLGPDGTMVFTICYREEAMKMWKVWGRREEGGRKESAFDKFNIR</sequence>
<dbReference type="PANTHER" id="PTHR19918:SF8">
    <property type="entry name" value="FI02843P"/>
    <property type="match status" value="1"/>
</dbReference>
<comment type="similarity">
    <text evidence="1">Belongs to the WD repeat CDC20/Fizzy family.</text>
</comment>
<dbReference type="PROSITE" id="PS50082">
    <property type="entry name" value="WD_REPEATS_2"/>
    <property type="match status" value="2"/>
</dbReference>
<evidence type="ECO:0000256" key="4">
    <source>
        <dbReference type="ARBA" id="ARBA00022737"/>
    </source>
</evidence>
<dbReference type="InterPro" id="IPR033010">
    <property type="entry name" value="Cdc20/Fizzy"/>
</dbReference>
<dbReference type="SUPFAM" id="SSF50978">
    <property type="entry name" value="WD40 repeat-like"/>
    <property type="match status" value="1"/>
</dbReference>
<keyword evidence="6" id="KW-0131">Cell cycle</keyword>
<evidence type="ECO:0000256" key="6">
    <source>
        <dbReference type="ARBA" id="ARBA00023306"/>
    </source>
</evidence>
<dbReference type="GO" id="GO:1990757">
    <property type="term" value="F:ubiquitin ligase activator activity"/>
    <property type="evidence" value="ECO:0007669"/>
    <property type="project" value="TreeGrafter"/>
</dbReference>
<reference evidence="9" key="1">
    <citation type="submission" date="2019-10" db="EMBL/GenBank/DDBJ databases">
        <authorList>
            <consortium name="DOE Joint Genome Institute"/>
            <person name="Kuo A."/>
            <person name="Miyauchi S."/>
            <person name="Kiss E."/>
            <person name="Drula E."/>
            <person name="Kohler A."/>
            <person name="Sanchez-Garcia M."/>
            <person name="Andreopoulos B."/>
            <person name="Barry K.W."/>
            <person name="Bonito G."/>
            <person name="Buee M."/>
            <person name="Carver A."/>
            <person name="Chen C."/>
            <person name="Cichocki N."/>
            <person name="Clum A."/>
            <person name="Culley D."/>
            <person name="Crous P.W."/>
            <person name="Fauchery L."/>
            <person name="Girlanda M."/>
            <person name="Hayes R."/>
            <person name="Keri Z."/>
            <person name="LaButti K."/>
            <person name="Lipzen A."/>
            <person name="Lombard V."/>
            <person name="Magnuson J."/>
            <person name="Maillard F."/>
            <person name="Morin E."/>
            <person name="Murat C."/>
            <person name="Nolan M."/>
            <person name="Ohm R."/>
            <person name="Pangilinan J."/>
            <person name="Pereira M."/>
            <person name="Perotto S."/>
            <person name="Peter M."/>
            <person name="Riley R."/>
            <person name="Sitrit Y."/>
            <person name="Stielow B."/>
            <person name="Szollosi G."/>
            <person name="Zifcakova L."/>
            <person name="Stursova M."/>
            <person name="Spatafora J.W."/>
            <person name="Tedersoo L."/>
            <person name="Vaario L.-M."/>
            <person name="Yamada A."/>
            <person name="Yan M."/>
            <person name="Wang P."/>
            <person name="Xu J."/>
            <person name="Bruns T."/>
            <person name="Baldrian P."/>
            <person name="Vilgalys R."/>
            <person name="Henrissat B."/>
            <person name="Grigoriev I.V."/>
            <person name="Hibbett D."/>
            <person name="Nagy L.G."/>
            <person name="Martin F.M."/>
        </authorList>
    </citation>
    <scope>NUCLEOTIDE SEQUENCE</scope>
    <source>
        <strain evidence="9">Prilba</strain>
    </source>
</reference>